<evidence type="ECO:0000313" key="1">
    <source>
        <dbReference type="EMBL" id="MDA2814254.1"/>
    </source>
</evidence>
<dbReference type="Proteomes" id="UP001527866">
    <property type="component" value="Unassembled WGS sequence"/>
</dbReference>
<accession>A0ABT4UBB0</accession>
<proteinExistence type="predicted"/>
<reference evidence="1 2" key="1">
    <citation type="submission" date="2023-01" db="EMBL/GenBank/DDBJ databases">
        <title>Draft genome sequence of Nocardiopsis sp. RSe5-2 isolated from halophytes.</title>
        <authorList>
            <person name="Duangmal K."/>
            <person name="Chantavorakit T."/>
        </authorList>
    </citation>
    <scope>NUCLEOTIDE SEQUENCE [LARGE SCALE GENOMIC DNA]</scope>
    <source>
        <strain evidence="1 2">RSe5-2</strain>
    </source>
</reference>
<gene>
    <name evidence="1" type="ORF">O4J56_26635</name>
</gene>
<name>A0ABT4UBB0_9ACTN</name>
<comment type="caution">
    <text evidence="1">The sequence shown here is derived from an EMBL/GenBank/DDBJ whole genome shotgun (WGS) entry which is preliminary data.</text>
</comment>
<evidence type="ECO:0000313" key="2">
    <source>
        <dbReference type="Proteomes" id="UP001527866"/>
    </source>
</evidence>
<sequence>MKKTVTAPHLSPAGTVCVFVPDDVPPRGILYGATRRVPLTGPLFAYRLRPDGAVVDTWMVADDGTLLSTGWMDPRGYREAIAYDMVHHLGWARTVIVLP</sequence>
<organism evidence="1 2">
    <name type="scientific">Nocardiopsis endophytica</name>
    <dbReference type="NCBI Taxonomy" id="3018445"/>
    <lineage>
        <taxon>Bacteria</taxon>
        <taxon>Bacillati</taxon>
        <taxon>Actinomycetota</taxon>
        <taxon>Actinomycetes</taxon>
        <taxon>Streptosporangiales</taxon>
        <taxon>Nocardiopsidaceae</taxon>
        <taxon>Nocardiopsis</taxon>
    </lineage>
</organism>
<dbReference type="EMBL" id="JAQFWQ010000111">
    <property type="protein sequence ID" value="MDA2814254.1"/>
    <property type="molecule type" value="Genomic_DNA"/>
</dbReference>
<keyword evidence="2" id="KW-1185">Reference proteome</keyword>
<protein>
    <submittedName>
        <fullName evidence="1">Uncharacterized protein</fullName>
    </submittedName>
</protein>